<dbReference type="EMBL" id="CP041186">
    <property type="protein sequence ID" value="QDG51007.1"/>
    <property type="molecule type" value="Genomic_DNA"/>
</dbReference>
<sequence length="95" mass="10665">MDALEIILTIFVVVGVILNWFRFRGPKLTRGKRVDPSSSKEPTNFVEAELARRRAEGHEPSTPFDRAPVESLDEPTDAAPKPSDERSNDLSDGEW</sequence>
<feature type="region of interest" description="Disordered" evidence="1">
    <location>
        <begin position="28"/>
        <end position="95"/>
    </location>
</feature>
<organism evidence="3 4">
    <name type="scientific">Persicimonas caeni</name>
    <dbReference type="NCBI Taxonomy" id="2292766"/>
    <lineage>
        <taxon>Bacteria</taxon>
        <taxon>Deltaproteobacteria</taxon>
        <taxon>Bradymonadales</taxon>
        <taxon>Bradymonadaceae</taxon>
        <taxon>Persicimonas</taxon>
    </lineage>
</organism>
<gene>
    <name evidence="3" type="ORF">FIV42_09740</name>
</gene>
<reference evidence="3 4" key="1">
    <citation type="submission" date="2019-06" db="EMBL/GenBank/DDBJ databases">
        <title>Persicimonas caeni gen. nov., sp. nov., a predatory bacterium isolated from solar saltern.</title>
        <authorList>
            <person name="Wang S."/>
        </authorList>
    </citation>
    <scope>NUCLEOTIDE SEQUENCE [LARGE SCALE GENOMIC DNA]</scope>
    <source>
        <strain evidence="3 4">YN101</strain>
    </source>
</reference>
<keyword evidence="2" id="KW-0472">Membrane</keyword>
<keyword evidence="2" id="KW-1133">Transmembrane helix</keyword>
<feature type="transmembrane region" description="Helical" evidence="2">
    <location>
        <begin position="6"/>
        <end position="23"/>
    </location>
</feature>
<keyword evidence="4" id="KW-1185">Reference proteome</keyword>
<dbReference type="Proteomes" id="UP000315995">
    <property type="component" value="Chromosome"/>
</dbReference>
<keyword evidence="2" id="KW-0812">Transmembrane</keyword>
<evidence type="ECO:0000313" key="3">
    <source>
        <dbReference type="EMBL" id="QDG51007.1"/>
    </source>
</evidence>
<dbReference type="RefSeq" id="WP_141197497.1">
    <property type="nucleotide sequence ID" value="NZ_CP041186.1"/>
</dbReference>
<name>A0A4Y6PSM1_PERCE</name>
<dbReference type="AlphaFoldDB" id="A0A4Y6PSM1"/>
<evidence type="ECO:0000256" key="1">
    <source>
        <dbReference type="SAM" id="MobiDB-lite"/>
    </source>
</evidence>
<accession>A0A5B8Y4W1</accession>
<evidence type="ECO:0000256" key="2">
    <source>
        <dbReference type="SAM" id="Phobius"/>
    </source>
</evidence>
<evidence type="ECO:0000313" key="4">
    <source>
        <dbReference type="Proteomes" id="UP000315995"/>
    </source>
</evidence>
<protein>
    <submittedName>
        <fullName evidence="3">Uncharacterized protein</fullName>
    </submittedName>
</protein>
<accession>A0A4Y6PSM1</accession>
<feature type="compositionally biased region" description="Basic and acidic residues" evidence="1">
    <location>
        <begin position="49"/>
        <end position="59"/>
    </location>
</feature>
<proteinExistence type="predicted"/>